<dbReference type="Gene3D" id="3.40.50.300">
    <property type="entry name" value="P-loop containing nucleotide triphosphate hydrolases"/>
    <property type="match status" value="1"/>
</dbReference>
<dbReference type="GO" id="GO:0016020">
    <property type="term" value="C:membrane"/>
    <property type="evidence" value="ECO:0007669"/>
    <property type="project" value="InterPro"/>
</dbReference>
<keyword evidence="1" id="KW-0547">Nucleotide-binding</keyword>
<protein>
    <submittedName>
        <fullName evidence="3">Small GTPase superfamily</fullName>
    </submittedName>
</protein>
<evidence type="ECO:0000256" key="1">
    <source>
        <dbReference type="ARBA" id="ARBA00022741"/>
    </source>
</evidence>
<dbReference type="PROSITE" id="PS51419">
    <property type="entry name" value="RAB"/>
    <property type="match status" value="1"/>
</dbReference>
<keyword evidence="2" id="KW-0342">GTP-binding</keyword>
<dbReference type="EMBL" id="MU853820">
    <property type="protein sequence ID" value="KAK3938893.1"/>
    <property type="molecule type" value="Genomic_DNA"/>
</dbReference>
<reference evidence="4" key="1">
    <citation type="journal article" date="2023" name="Mol. Phylogenet. Evol.">
        <title>Genome-scale phylogeny and comparative genomics of the fungal order Sordariales.</title>
        <authorList>
            <person name="Hensen N."/>
            <person name="Bonometti L."/>
            <person name="Westerberg I."/>
            <person name="Brannstrom I.O."/>
            <person name="Guillou S."/>
            <person name="Cros-Aarteil S."/>
            <person name="Calhoun S."/>
            <person name="Haridas S."/>
            <person name="Kuo A."/>
            <person name="Mondo S."/>
            <person name="Pangilinan J."/>
            <person name="Riley R."/>
            <person name="LaButti K."/>
            <person name="Andreopoulos B."/>
            <person name="Lipzen A."/>
            <person name="Chen C."/>
            <person name="Yan M."/>
            <person name="Daum C."/>
            <person name="Ng V."/>
            <person name="Clum A."/>
            <person name="Steindorff A."/>
            <person name="Ohm R.A."/>
            <person name="Martin F."/>
            <person name="Silar P."/>
            <person name="Natvig D.O."/>
            <person name="Lalanne C."/>
            <person name="Gautier V."/>
            <person name="Ament-Velasquez S.L."/>
            <person name="Kruys A."/>
            <person name="Hutchinson M.I."/>
            <person name="Powell A.J."/>
            <person name="Barry K."/>
            <person name="Miller A.N."/>
            <person name="Grigoriev I.V."/>
            <person name="Debuchy R."/>
            <person name="Gladieux P."/>
            <person name="Hiltunen Thoren M."/>
            <person name="Johannesson H."/>
        </authorList>
    </citation>
    <scope>NUCLEOTIDE SEQUENCE [LARGE SCALE GENOMIC DNA]</scope>
    <source>
        <strain evidence="4">CBS 340.73</strain>
    </source>
</reference>
<evidence type="ECO:0000256" key="2">
    <source>
        <dbReference type="ARBA" id="ARBA00023134"/>
    </source>
</evidence>
<evidence type="ECO:0000313" key="3">
    <source>
        <dbReference type="EMBL" id="KAK3938893.1"/>
    </source>
</evidence>
<dbReference type="Pfam" id="PF00071">
    <property type="entry name" value="Ras"/>
    <property type="match status" value="1"/>
</dbReference>
<sequence length="112" mass="13120">MESFDDQCYPTKSHYNRIEVNIDNKVYMLEGMDTAGQDKFSPPHSLVDQSIRDGECFMLVYSISARVFFFRIEEFYKDIMRAKGEVKSPIILVGNKIDRLTEREVSKKRARV</sequence>
<dbReference type="SMART" id="SM00173">
    <property type="entry name" value="RAS"/>
    <property type="match status" value="1"/>
</dbReference>
<accession>A0AAN6N623</accession>
<keyword evidence="4" id="KW-1185">Reference proteome</keyword>
<dbReference type="GO" id="GO:0005525">
    <property type="term" value="F:GTP binding"/>
    <property type="evidence" value="ECO:0007669"/>
    <property type="project" value="UniProtKB-KW"/>
</dbReference>
<dbReference type="GO" id="GO:0003924">
    <property type="term" value="F:GTPase activity"/>
    <property type="evidence" value="ECO:0007669"/>
    <property type="project" value="InterPro"/>
</dbReference>
<dbReference type="AlphaFoldDB" id="A0AAN6N623"/>
<evidence type="ECO:0000313" key="4">
    <source>
        <dbReference type="Proteomes" id="UP001303473"/>
    </source>
</evidence>
<dbReference type="InterPro" id="IPR001806">
    <property type="entry name" value="Small_GTPase"/>
</dbReference>
<comment type="caution">
    <text evidence="3">The sequence shown here is derived from an EMBL/GenBank/DDBJ whole genome shotgun (WGS) entry which is preliminary data.</text>
</comment>
<dbReference type="PANTHER" id="PTHR24070">
    <property type="entry name" value="RAS, DI-RAS, AND RHEB FAMILY MEMBERS OF SMALL GTPASE SUPERFAMILY"/>
    <property type="match status" value="1"/>
</dbReference>
<dbReference type="Proteomes" id="UP001303473">
    <property type="component" value="Unassembled WGS sequence"/>
</dbReference>
<organism evidence="3 4">
    <name type="scientific">Diplogelasinospora grovesii</name>
    <dbReference type="NCBI Taxonomy" id="303347"/>
    <lineage>
        <taxon>Eukaryota</taxon>
        <taxon>Fungi</taxon>
        <taxon>Dikarya</taxon>
        <taxon>Ascomycota</taxon>
        <taxon>Pezizomycotina</taxon>
        <taxon>Sordariomycetes</taxon>
        <taxon>Sordariomycetidae</taxon>
        <taxon>Sordariales</taxon>
        <taxon>Diplogelasinosporaceae</taxon>
        <taxon>Diplogelasinospora</taxon>
    </lineage>
</organism>
<dbReference type="InterPro" id="IPR027417">
    <property type="entry name" value="P-loop_NTPase"/>
</dbReference>
<dbReference type="GO" id="GO:0007165">
    <property type="term" value="P:signal transduction"/>
    <property type="evidence" value="ECO:0007669"/>
    <property type="project" value="InterPro"/>
</dbReference>
<gene>
    <name evidence="3" type="ORF">QBC46DRAFT_450788</name>
</gene>
<proteinExistence type="predicted"/>
<dbReference type="SUPFAM" id="SSF52540">
    <property type="entry name" value="P-loop containing nucleoside triphosphate hydrolases"/>
    <property type="match status" value="1"/>
</dbReference>
<dbReference type="InterPro" id="IPR020849">
    <property type="entry name" value="Small_GTPase_Ras-type"/>
</dbReference>
<name>A0AAN6N623_9PEZI</name>
<dbReference type="PROSITE" id="PS51421">
    <property type="entry name" value="RAS"/>
    <property type="match status" value="1"/>
</dbReference>
<dbReference type="PRINTS" id="PR00449">
    <property type="entry name" value="RASTRNSFRMNG"/>
</dbReference>